<organism evidence="2 3">
    <name type="scientific">Actinomadura geliboluensis</name>
    <dbReference type="NCBI Taxonomy" id="882440"/>
    <lineage>
        <taxon>Bacteria</taxon>
        <taxon>Bacillati</taxon>
        <taxon>Actinomycetota</taxon>
        <taxon>Actinomycetes</taxon>
        <taxon>Streptosporangiales</taxon>
        <taxon>Thermomonosporaceae</taxon>
        <taxon>Actinomadura</taxon>
    </lineage>
</organism>
<comment type="caution">
    <text evidence="2">The sequence shown here is derived from an EMBL/GenBank/DDBJ whole genome shotgun (WGS) entry which is preliminary data.</text>
</comment>
<accession>A0A5S4GYT1</accession>
<dbReference type="EMBL" id="VCKZ01000112">
    <property type="protein sequence ID" value="TMR38056.1"/>
    <property type="molecule type" value="Genomic_DNA"/>
</dbReference>
<evidence type="ECO:0000313" key="2">
    <source>
        <dbReference type="EMBL" id="TMR38056.1"/>
    </source>
</evidence>
<protein>
    <submittedName>
        <fullName evidence="2">Uncharacterized protein</fullName>
    </submittedName>
</protein>
<keyword evidence="3" id="KW-1185">Reference proteome</keyword>
<reference evidence="2 3" key="1">
    <citation type="submission" date="2019-05" db="EMBL/GenBank/DDBJ databases">
        <title>Draft genome sequence of Actinomadura geliboluensis A8036.</title>
        <authorList>
            <person name="Saricaoglu S."/>
            <person name="Isik K."/>
        </authorList>
    </citation>
    <scope>NUCLEOTIDE SEQUENCE [LARGE SCALE GENOMIC DNA]</scope>
    <source>
        <strain evidence="2 3">A8036</strain>
    </source>
</reference>
<evidence type="ECO:0000313" key="3">
    <source>
        <dbReference type="Proteomes" id="UP000305238"/>
    </source>
</evidence>
<proteinExistence type="predicted"/>
<evidence type="ECO:0000256" key="1">
    <source>
        <dbReference type="SAM" id="MobiDB-lite"/>
    </source>
</evidence>
<feature type="region of interest" description="Disordered" evidence="1">
    <location>
        <begin position="33"/>
        <end position="62"/>
    </location>
</feature>
<name>A0A5S4GYT1_9ACTN</name>
<dbReference type="AlphaFoldDB" id="A0A5S4GYT1"/>
<gene>
    <name evidence="2" type="ORF">ETD96_17140</name>
</gene>
<feature type="compositionally biased region" description="Gly residues" evidence="1">
    <location>
        <begin position="44"/>
        <end position="53"/>
    </location>
</feature>
<sequence>MISDTGQNPKSWHDPRLLSLMSLVVDGGVTGGRGAAEGFRRCSGGRGNRGGRAGLHDRVQRG</sequence>
<dbReference type="Proteomes" id="UP000305238">
    <property type="component" value="Unassembled WGS sequence"/>
</dbReference>